<dbReference type="PROSITE" id="PS51257">
    <property type="entry name" value="PROKAR_LIPOPROTEIN"/>
    <property type="match status" value="1"/>
</dbReference>
<protein>
    <submittedName>
        <fullName evidence="3">Probable efflux pump outer membrane protein ttgC</fullName>
    </submittedName>
</protein>
<reference evidence="3 4" key="1">
    <citation type="submission" date="2018-12" db="EMBL/GenBank/DDBJ databases">
        <authorList>
            <consortium name="Pathogen Informatics"/>
        </authorList>
    </citation>
    <scope>NUCLEOTIDE SEQUENCE [LARGE SCALE GENOMIC DNA]</scope>
    <source>
        <strain evidence="3 4">NCTC12742</strain>
    </source>
</reference>
<gene>
    <name evidence="3" type="primary">ttgC</name>
    <name evidence="3" type="ORF">NCTC12742_00840</name>
</gene>
<feature type="chain" id="PRO_5019451069" evidence="2">
    <location>
        <begin position="22"/>
        <end position="437"/>
    </location>
</feature>
<dbReference type="EMBL" id="LR134533">
    <property type="protein sequence ID" value="VEJ50719.1"/>
    <property type="molecule type" value="Genomic_DNA"/>
</dbReference>
<sequence>MKYSLAFGAGILALSLLTACASNNKPAPLEESAAHFLLDKNAMLSSERGWWVPLKDKSLNRLVERALFGAQDIRLMKMRLQQAEIMPNFEIVDITVPKGGLTGHQSVSSEKIDQQTFLAFSKQDNAYFQVSSAQQAAWFYEYLQLRQLMAHTVFSKYTEWQALMEKQRLLKMQMALSKDNQKLLQQRRNAGIMASNELYAEETRYQQMLVESIGLERKVMSIRHSLAVLCGLPPHSLYDFQPKKQVLPSELNVAKIKVGLLSQRPDIALFQQVLLKGKQHNKDLLKVSKNWNSTSDILLNQQNKFDFTEHVYSDGDSVNNRQSAESGKLWQQLKRMPYNEQISHYEQVVLNAMRVATDAVNEYNMLKYQEKLQIQVLGSAEKRVRLLQQRFQAGLENKLAYDKYQAEALTLKMKLVDTRKELLQSWSNLYLQLGGSF</sequence>
<evidence type="ECO:0000256" key="1">
    <source>
        <dbReference type="ARBA" id="ARBA00007613"/>
    </source>
</evidence>
<evidence type="ECO:0000313" key="4">
    <source>
        <dbReference type="Proteomes" id="UP000272771"/>
    </source>
</evidence>
<evidence type="ECO:0000256" key="2">
    <source>
        <dbReference type="SAM" id="SignalP"/>
    </source>
</evidence>
<dbReference type="InterPro" id="IPR003423">
    <property type="entry name" value="OMP_efflux"/>
</dbReference>
<keyword evidence="4" id="KW-1185">Reference proteome</keyword>
<name>A0A448VLR6_9NEIS</name>
<dbReference type="SUPFAM" id="SSF56954">
    <property type="entry name" value="Outer membrane efflux proteins (OEP)"/>
    <property type="match status" value="1"/>
</dbReference>
<dbReference type="Pfam" id="PF02321">
    <property type="entry name" value="OEP"/>
    <property type="match status" value="1"/>
</dbReference>
<dbReference type="Gene3D" id="1.20.1600.10">
    <property type="entry name" value="Outer membrane efflux proteins (OEP)"/>
    <property type="match status" value="2"/>
</dbReference>
<comment type="similarity">
    <text evidence="1">Belongs to the outer membrane factor (OMF) (TC 1.B.17) family.</text>
</comment>
<dbReference type="RefSeq" id="WP_004285428.1">
    <property type="nucleotide sequence ID" value="NZ_CAUJRG010000017.1"/>
</dbReference>
<organism evidence="3 4">
    <name type="scientific">Neisseria weaveri</name>
    <dbReference type="NCBI Taxonomy" id="28091"/>
    <lineage>
        <taxon>Bacteria</taxon>
        <taxon>Pseudomonadati</taxon>
        <taxon>Pseudomonadota</taxon>
        <taxon>Betaproteobacteria</taxon>
        <taxon>Neisseriales</taxon>
        <taxon>Neisseriaceae</taxon>
        <taxon>Neisseria</taxon>
    </lineage>
</organism>
<dbReference type="OrthoDB" id="9770517at2"/>
<dbReference type="AlphaFoldDB" id="A0A448VLR6"/>
<dbReference type="Proteomes" id="UP000272771">
    <property type="component" value="Chromosome"/>
</dbReference>
<evidence type="ECO:0000313" key="3">
    <source>
        <dbReference type="EMBL" id="VEJ50719.1"/>
    </source>
</evidence>
<dbReference type="InterPro" id="IPR010131">
    <property type="entry name" value="MdtP/NodT-like"/>
</dbReference>
<keyword evidence="2" id="KW-0732">Signal</keyword>
<feature type="signal peptide" evidence="2">
    <location>
        <begin position="1"/>
        <end position="21"/>
    </location>
</feature>
<dbReference type="PANTHER" id="PTHR30203">
    <property type="entry name" value="OUTER MEMBRANE CATION EFFLUX PROTEIN"/>
    <property type="match status" value="1"/>
</dbReference>
<proteinExistence type="inferred from homology"/>
<accession>A0A448VLR6</accession>
<dbReference type="STRING" id="28091.SAMEA3174300_01465"/>